<accession>A0AAV0HVX2</accession>
<dbReference type="InterPro" id="IPR032675">
    <property type="entry name" value="LRR_dom_sf"/>
</dbReference>
<dbReference type="EMBL" id="CAMGYJ010000003">
    <property type="protein sequence ID" value="CAI0389410.1"/>
    <property type="molecule type" value="Genomic_DNA"/>
</dbReference>
<sequence>MLELAIKRSPPPQEIDIKARFDYNIDEFESLDFDGSRTYTIPRRLILPRFNPSIQLIRLKVLRLVHCNFDQFKDVNFDSNHFVDLGSSLRHLSLHRVSFLGGGRIVNSLIAGASLLQTLSLRSIVGIRRLQVRNLPNLNYLWFEGLVQDLEITGVPSISRKLVHLWCAFWM</sequence>
<organism evidence="1 2">
    <name type="scientific">Linum tenue</name>
    <dbReference type="NCBI Taxonomy" id="586396"/>
    <lineage>
        <taxon>Eukaryota</taxon>
        <taxon>Viridiplantae</taxon>
        <taxon>Streptophyta</taxon>
        <taxon>Embryophyta</taxon>
        <taxon>Tracheophyta</taxon>
        <taxon>Spermatophyta</taxon>
        <taxon>Magnoliopsida</taxon>
        <taxon>eudicotyledons</taxon>
        <taxon>Gunneridae</taxon>
        <taxon>Pentapetalae</taxon>
        <taxon>rosids</taxon>
        <taxon>fabids</taxon>
        <taxon>Malpighiales</taxon>
        <taxon>Linaceae</taxon>
        <taxon>Linum</taxon>
    </lineage>
</organism>
<dbReference type="AlphaFoldDB" id="A0AAV0HVX2"/>
<comment type="caution">
    <text evidence="1">The sequence shown here is derived from an EMBL/GenBank/DDBJ whole genome shotgun (WGS) entry which is preliminary data.</text>
</comment>
<reference evidence="1" key="1">
    <citation type="submission" date="2022-08" db="EMBL/GenBank/DDBJ databases">
        <authorList>
            <person name="Gutierrez-Valencia J."/>
        </authorList>
    </citation>
    <scope>NUCLEOTIDE SEQUENCE</scope>
</reference>
<evidence type="ECO:0000313" key="1">
    <source>
        <dbReference type="EMBL" id="CAI0389410.1"/>
    </source>
</evidence>
<dbReference type="SUPFAM" id="SSF52058">
    <property type="entry name" value="L domain-like"/>
    <property type="match status" value="1"/>
</dbReference>
<evidence type="ECO:0000313" key="2">
    <source>
        <dbReference type="Proteomes" id="UP001154282"/>
    </source>
</evidence>
<protein>
    <submittedName>
        <fullName evidence="1">Uncharacterized protein</fullName>
    </submittedName>
</protein>
<proteinExistence type="predicted"/>
<dbReference type="Proteomes" id="UP001154282">
    <property type="component" value="Unassembled WGS sequence"/>
</dbReference>
<name>A0AAV0HVX2_9ROSI</name>
<gene>
    <name evidence="1" type="ORF">LITE_LOCUS6230</name>
</gene>
<dbReference type="Gene3D" id="3.80.10.10">
    <property type="entry name" value="Ribonuclease Inhibitor"/>
    <property type="match status" value="1"/>
</dbReference>
<keyword evidence="2" id="KW-1185">Reference proteome</keyword>